<feature type="signal peptide" evidence="1">
    <location>
        <begin position="1"/>
        <end position="28"/>
    </location>
</feature>
<dbReference type="Proteomes" id="UP000706039">
    <property type="component" value="Unassembled WGS sequence"/>
</dbReference>
<dbReference type="PANTHER" id="PTHR10443:SF12">
    <property type="entry name" value="DIPEPTIDASE"/>
    <property type="match status" value="1"/>
</dbReference>
<dbReference type="SUPFAM" id="SSF51556">
    <property type="entry name" value="Metallo-dependent hydrolases"/>
    <property type="match status" value="1"/>
</dbReference>
<dbReference type="InterPro" id="IPR006311">
    <property type="entry name" value="TAT_signal"/>
</dbReference>
<dbReference type="InterPro" id="IPR032466">
    <property type="entry name" value="Metal_Hydrolase"/>
</dbReference>
<name>A0ABS7PMA8_9SPHN</name>
<dbReference type="RefSeq" id="WP_222989496.1">
    <property type="nucleotide sequence ID" value="NZ_JAINVV010000004.1"/>
</dbReference>
<dbReference type="Pfam" id="PF01244">
    <property type="entry name" value="Peptidase_M19"/>
    <property type="match status" value="1"/>
</dbReference>
<sequence>MTTTMMTRRSLMAAGAAAALGACTSTLSGRGGTPPVIDGLSFLPEDLAEIRAAGLTAMICDVSEVQEVKDAQGIPRYLRTFEVNDAALDKAAERLRSSEYGFVALKGSEIGSRPGCAAFLQFQSCEPVGTDLSRIARFHGKGLRILQFTHHNNNLFAGGALERVQTGLTALGREGLDEMNRLRILPDVSHGSEPTMLEAARASRTPIVISHGACKAIVDHPRCASDAAIRAVAERGGMMGIFMMSFWLTRDPVPTVDHLIANIRNVIRVGGIDAVGISNDFPMAGQTNLLKLDNDNREGVKEYLPWWIAMRDSGIPGFATIPEHVVIPELNSIDRMTRIRRALERSRFTGGEIDRIMGGNWARVLADVLG</sequence>
<evidence type="ECO:0000313" key="2">
    <source>
        <dbReference type="EMBL" id="MBY8822411.1"/>
    </source>
</evidence>
<accession>A0ABS7PMA8</accession>
<evidence type="ECO:0000313" key="3">
    <source>
        <dbReference type="Proteomes" id="UP000706039"/>
    </source>
</evidence>
<evidence type="ECO:0000256" key="1">
    <source>
        <dbReference type="SAM" id="SignalP"/>
    </source>
</evidence>
<comment type="caution">
    <text evidence="2">The sequence shown here is derived from an EMBL/GenBank/DDBJ whole genome shotgun (WGS) entry which is preliminary data.</text>
</comment>
<proteinExistence type="predicted"/>
<keyword evidence="3" id="KW-1185">Reference proteome</keyword>
<keyword evidence="1" id="KW-0732">Signal</keyword>
<gene>
    <name evidence="2" type="ORF">K7G82_08915</name>
</gene>
<dbReference type="EMBL" id="JAINVV010000004">
    <property type="protein sequence ID" value="MBY8822411.1"/>
    <property type="molecule type" value="Genomic_DNA"/>
</dbReference>
<dbReference type="PROSITE" id="PS51318">
    <property type="entry name" value="TAT"/>
    <property type="match status" value="1"/>
</dbReference>
<dbReference type="PROSITE" id="PS51365">
    <property type="entry name" value="RENAL_DIPEPTIDASE_2"/>
    <property type="match status" value="1"/>
</dbReference>
<dbReference type="Gene3D" id="3.20.20.140">
    <property type="entry name" value="Metal-dependent hydrolases"/>
    <property type="match status" value="1"/>
</dbReference>
<feature type="chain" id="PRO_5046074969" evidence="1">
    <location>
        <begin position="29"/>
        <end position="370"/>
    </location>
</feature>
<dbReference type="InterPro" id="IPR008257">
    <property type="entry name" value="Pept_M19"/>
</dbReference>
<protein>
    <submittedName>
        <fullName evidence="2">Dipeptidase</fullName>
    </submittedName>
</protein>
<organism evidence="2 3">
    <name type="scientific">Sphingomonas colocasiae</name>
    <dbReference type="NCBI Taxonomy" id="1848973"/>
    <lineage>
        <taxon>Bacteria</taxon>
        <taxon>Pseudomonadati</taxon>
        <taxon>Pseudomonadota</taxon>
        <taxon>Alphaproteobacteria</taxon>
        <taxon>Sphingomonadales</taxon>
        <taxon>Sphingomonadaceae</taxon>
        <taxon>Sphingomonas</taxon>
    </lineage>
</organism>
<reference evidence="2 3" key="1">
    <citation type="submission" date="2021-08" db="EMBL/GenBank/DDBJ databases">
        <authorList>
            <person name="Tuo L."/>
        </authorList>
    </citation>
    <scope>NUCLEOTIDE SEQUENCE [LARGE SCALE GENOMIC DNA]</scope>
    <source>
        <strain evidence="2 3">JCM 31229</strain>
    </source>
</reference>
<dbReference type="PANTHER" id="PTHR10443">
    <property type="entry name" value="MICROSOMAL DIPEPTIDASE"/>
    <property type="match status" value="1"/>
</dbReference>